<dbReference type="InterPro" id="IPR006626">
    <property type="entry name" value="PbH1"/>
</dbReference>
<evidence type="ECO:0000313" key="1">
    <source>
        <dbReference type="EMBL" id="QJA88859.1"/>
    </source>
</evidence>
<organism evidence="1">
    <name type="scientific">viral metagenome</name>
    <dbReference type="NCBI Taxonomy" id="1070528"/>
    <lineage>
        <taxon>unclassified sequences</taxon>
        <taxon>metagenomes</taxon>
        <taxon>organismal metagenomes</taxon>
    </lineage>
</organism>
<keyword evidence="1" id="KW-0456">Lyase</keyword>
<name>A0A6M3L3I4_9ZZZZ</name>
<dbReference type="EMBL" id="MT142808">
    <property type="protein sequence ID" value="QJA88859.1"/>
    <property type="molecule type" value="Genomic_DNA"/>
</dbReference>
<dbReference type="SMART" id="SM00710">
    <property type="entry name" value="PbH1"/>
    <property type="match status" value="7"/>
</dbReference>
<dbReference type="InterPro" id="IPR011050">
    <property type="entry name" value="Pectin_lyase_fold/virulence"/>
</dbReference>
<reference evidence="1" key="1">
    <citation type="submission" date="2020-03" db="EMBL/GenBank/DDBJ databases">
        <title>The deep terrestrial virosphere.</title>
        <authorList>
            <person name="Holmfeldt K."/>
            <person name="Nilsson E."/>
            <person name="Simone D."/>
            <person name="Lopez-Fernandez M."/>
            <person name="Wu X."/>
            <person name="de Brujin I."/>
            <person name="Lundin D."/>
            <person name="Andersson A."/>
            <person name="Bertilsson S."/>
            <person name="Dopson M."/>
        </authorList>
    </citation>
    <scope>NUCLEOTIDE SEQUENCE</scope>
    <source>
        <strain evidence="1">MM415B02670</strain>
    </source>
</reference>
<gene>
    <name evidence="1" type="ORF">MM415B02670_0007</name>
</gene>
<accession>A0A6M3L3I4</accession>
<dbReference type="SUPFAM" id="SSF51126">
    <property type="entry name" value="Pectin lyase-like"/>
    <property type="match status" value="1"/>
</dbReference>
<protein>
    <submittedName>
        <fullName evidence="1">Putative pectate lyase</fullName>
    </submittedName>
</protein>
<dbReference type="AlphaFoldDB" id="A0A6M3L3I4"/>
<sequence>MQEYLKEREDIYSRLNTWRGIQSFKAPVTFYKTVHHQGPDPLYDIKAFGAKTGLESRAAIQNTIDTAHANGGGDVLVSDGDYICATGLTLYNDVNLIGHGYNASALHYTGSGGTFLTADGTNDEWGTRIEGIKIYTTTGNIGLYVKQVVWLTLRNCYFLGFLTDGIQLDTTGHPAPTTICQSIIVDNCDIESGSGQYGFRAIGTDGTTNHINIKNSRIRANAQWNIYTTLQGVNWNISGCNLENGGAGAVYIAKPRGLVLSGNYFEQSVSGTTGIQIVGPGDGIKIDGNYFAGPGAGASSAILIGATDYVRGLSVSENSFTGWTNNIVLANTRGARIGPNHHIDGVAHSVDSACRGIWVHGADNIALGLGSNAFVAIESGAGSPEGAVSAGPGSLYLNTNGGAGTTLYVKESGSGNTGWVGK</sequence>
<dbReference type="Gene3D" id="2.160.20.10">
    <property type="entry name" value="Single-stranded right-handed beta-helix, Pectin lyase-like"/>
    <property type="match status" value="1"/>
</dbReference>
<dbReference type="GO" id="GO:0016829">
    <property type="term" value="F:lyase activity"/>
    <property type="evidence" value="ECO:0007669"/>
    <property type="project" value="UniProtKB-KW"/>
</dbReference>
<proteinExistence type="predicted"/>
<dbReference type="InterPro" id="IPR012334">
    <property type="entry name" value="Pectin_lyas_fold"/>
</dbReference>